<protein>
    <recommendedName>
        <fullName evidence="4">Response regulatory domain-containing protein</fullName>
    </recommendedName>
</protein>
<sequence length="317" mass="35938">MFRAEFDTNFILVESVADDTFERYHVSWVSLDPARLTKIFINLLTNAVKFTKLEAVREITVRTSAFIDHVLDMDNSVWFPAKKQKRVPMQSSQGNGGEPINLLFSVSDTGRRISNIAAPRSRALRLTRAYRKHRRRDRDDYSTGKRKHRILRASTSSSGSRWSCANPPLVGLVAHLVACSLNSSNGQVAHIYNANRGTEALDFLPRTRVWHDCQPIQKIETPSSNLDLDIDCILMDVEMPVLDGLHCTWRIRALQHKGKLKRHIHIIAITANARAEQIEGAFEAGVDDILPRPFRVVELLGKLESYRKKDKSSVNGE</sequence>
<dbReference type="GO" id="GO:0000160">
    <property type="term" value="P:phosphorelay signal transduction system"/>
    <property type="evidence" value="ECO:0007669"/>
    <property type="project" value="UniProtKB-KW"/>
</dbReference>
<dbReference type="Pfam" id="PF00072">
    <property type="entry name" value="Response_reg"/>
    <property type="match status" value="1"/>
</dbReference>
<dbReference type="CDD" id="cd17546">
    <property type="entry name" value="REC_hyHK_CKI1_RcsC-like"/>
    <property type="match status" value="1"/>
</dbReference>
<dbReference type="PROSITE" id="PS50110">
    <property type="entry name" value="RESPONSE_REGULATORY"/>
    <property type="match status" value="1"/>
</dbReference>
<keyword evidence="1 3" id="KW-0597">Phosphoprotein</keyword>
<dbReference type="Gene3D" id="3.40.50.2300">
    <property type="match status" value="1"/>
</dbReference>
<evidence type="ECO:0000313" key="6">
    <source>
        <dbReference type="Proteomes" id="UP000053789"/>
    </source>
</evidence>
<dbReference type="SUPFAM" id="SSF55874">
    <property type="entry name" value="ATPase domain of HSP90 chaperone/DNA topoisomerase II/histidine kinase"/>
    <property type="match status" value="1"/>
</dbReference>
<dbReference type="OrthoDB" id="303614at2759"/>
<accession>A0A0D2G904</accession>
<feature type="modified residue" description="4-aspartylphosphate" evidence="3">
    <location>
        <position position="236"/>
    </location>
</feature>
<dbReference type="PANTHER" id="PTHR45339">
    <property type="entry name" value="HYBRID SIGNAL TRANSDUCTION HISTIDINE KINASE J"/>
    <property type="match status" value="1"/>
</dbReference>
<dbReference type="EMBL" id="KN846984">
    <property type="protein sequence ID" value="KIW95052.1"/>
    <property type="molecule type" value="Genomic_DNA"/>
</dbReference>
<reference evidence="5" key="1">
    <citation type="submission" date="2015-01" db="EMBL/GenBank/DDBJ databases">
        <title>The Genome Sequence of Cladophialophora bantiana CBS 173.52.</title>
        <authorList>
            <consortium name="The Broad Institute Genomics Platform"/>
            <person name="Cuomo C."/>
            <person name="de Hoog S."/>
            <person name="Gorbushina A."/>
            <person name="Stielow B."/>
            <person name="Teixiera M."/>
            <person name="Abouelleil A."/>
            <person name="Chapman S.B."/>
            <person name="Priest M."/>
            <person name="Young S.K."/>
            <person name="Wortman J."/>
            <person name="Nusbaum C."/>
            <person name="Birren B."/>
        </authorList>
    </citation>
    <scope>NUCLEOTIDE SEQUENCE [LARGE SCALE GENOMIC DNA]</scope>
    <source>
        <strain evidence="5">CBS 173.52</strain>
    </source>
</reference>
<dbReference type="PANTHER" id="PTHR45339:SF1">
    <property type="entry name" value="HYBRID SIGNAL TRANSDUCTION HISTIDINE KINASE J"/>
    <property type="match status" value="1"/>
</dbReference>
<keyword evidence="6" id="KW-1185">Reference proteome</keyword>
<evidence type="ECO:0000313" key="5">
    <source>
        <dbReference type="EMBL" id="KIW95052.1"/>
    </source>
</evidence>
<evidence type="ECO:0000256" key="2">
    <source>
        <dbReference type="ARBA" id="ARBA00023012"/>
    </source>
</evidence>
<organism evidence="5 6">
    <name type="scientific">Cladophialophora bantiana (strain ATCC 10958 / CBS 173.52 / CDC B-1940 / NIH 8579)</name>
    <name type="common">Xylohypha bantiana</name>
    <dbReference type="NCBI Taxonomy" id="1442370"/>
    <lineage>
        <taxon>Eukaryota</taxon>
        <taxon>Fungi</taxon>
        <taxon>Dikarya</taxon>
        <taxon>Ascomycota</taxon>
        <taxon>Pezizomycotina</taxon>
        <taxon>Eurotiomycetes</taxon>
        <taxon>Chaetothyriomycetidae</taxon>
        <taxon>Chaetothyriales</taxon>
        <taxon>Herpotrichiellaceae</taxon>
        <taxon>Cladophialophora</taxon>
    </lineage>
</organism>
<dbReference type="HOGENOM" id="CLU_877163_0_0_1"/>
<dbReference type="Proteomes" id="UP000053789">
    <property type="component" value="Unassembled WGS sequence"/>
</dbReference>
<dbReference type="VEuPathDB" id="FungiDB:Z519_03633"/>
<dbReference type="Gene3D" id="3.30.565.10">
    <property type="entry name" value="Histidine kinase-like ATPase, C-terminal domain"/>
    <property type="match status" value="1"/>
</dbReference>
<keyword evidence="2" id="KW-0902">Two-component regulatory system</keyword>
<gene>
    <name evidence="5" type="ORF">Z519_03633</name>
</gene>
<dbReference type="AlphaFoldDB" id="A0A0D2G904"/>
<evidence type="ECO:0000259" key="4">
    <source>
        <dbReference type="PROSITE" id="PS50110"/>
    </source>
</evidence>
<dbReference type="InterPro" id="IPR036890">
    <property type="entry name" value="HATPase_C_sf"/>
</dbReference>
<dbReference type="SMART" id="SM00448">
    <property type="entry name" value="REC"/>
    <property type="match status" value="1"/>
</dbReference>
<dbReference type="InterPro" id="IPR001789">
    <property type="entry name" value="Sig_transdc_resp-reg_receiver"/>
</dbReference>
<dbReference type="SUPFAM" id="SSF52172">
    <property type="entry name" value="CheY-like"/>
    <property type="match status" value="1"/>
</dbReference>
<proteinExistence type="predicted"/>
<dbReference type="GeneID" id="27696561"/>
<dbReference type="InterPro" id="IPR011006">
    <property type="entry name" value="CheY-like_superfamily"/>
</dbReference>
<dbReference type="RefSeq" id="XP_016621721.1">
    <property type="nucleotide sequence ID" value="XM_016761383.1"/>
</dbReference>
<feature type="domain" description="Response regulatory" evidence="4">
    <location>
        <begin position="163"/>
        <end position="307"/>
    </location>
</feature>
<name>A0A0D2G904_CLAB1</name>
<evidence type="ECO:0000256" key="3">
    <source>
        <dbReference type="PROSITE-ProRule" id="PRU00169"/>
    </source>
</evidence>
<evidence type="ECO:0000256" key="1">
    <source>
        <dbReference type="ARBA" id="ARBA00022553"/>
    </source>
</evidence>